<gene>
    <name evidence="2" type="ORF">Vau01_029470</name>
</gene>
<dbReference type="GO" id="GO:0016853">
    <property type="term" value="F:isomerase activity"/>
    <property type="evidence" value="ECO:0007669"/>
    <property type="project" value="UniProtKB-KW"/>
</dbReference>
<proteinExistence type="predicted"/>
<dbReference type="EMBL" id="BOPG01000017">
    <property type="protein sequence ID" value="GIJ55431.1"/>
    <property type="molecule type" value="Genomic_DNA"/>
</dbReference>
<keyword evidence="2" id="KW-0413">Isomerase</keyword>
<dbReference type="InterPro" id="IPR013022">
    <property type="entry name" value="Xyl_isomerase-like_TIM-brl"/>
</dbReference>
<dbReference type="AlphaFoldDB" id="A0A8J3Z555"/>
<dbReference type="SUPFAM" id="SSF51658">
    <property type="entry name" value="Xylose isomerase-like"/>
    <property type="match status" value="1"/>
</dbReference>
<dbReference type="Proteomes" id="UP000612585">
    <property type="component" value="Unassembled WGS sequence"/>
</dbReference>
<sequence>MRLHHRDGTVVHLSYCTNVHAAEDLAGIVAQLDTYALPVRLRLGSAVLGLGLWLAAPVAAELAADPAARRWLRTALDERGLEVVTLNGFPYAAFQDPVVKYAVYRPDWTEPQRLRYTVNLATVLADLLPADAARGSISTLPLAWRQPWSPERSDACRRSLGMLARELAALESRTGRLIRIAVEPEPGCVVESTAQAVTELSDVDTRYIGVCLDLAHLACAWEEPAAALGRLRAAGLPVVKTQVSAALESTDPAGDLDALRGYVEPRFLHQTRGWDGLSTDDLPEALGEAARSPWRVHYHVPLHADPVPPLRATTGVLTEALEELVGGSVAGCDHLDVETYTWHVLPPGSRPETPAQLAAGIAAELAWARDRLTDLDLKELPS</sequence>
<dbReference type="InterPro" id="IPR036237">
    <property type="entry name" value="Xyl_isomerase-like_sf"/>
</dbReference>
<evidence type="ECO:0000313" key="2">
    <source>
        <dbReference type="EMBL" id="GIJ55431.1"/>
    </source>
</evidence>
<dbReference type="Gene3D" id="3.20.20.150">
    <property type="entry name" value="Divalent-metal-dependent TIM barrel enzymes"/>
    <property type="match status" value="1"/>
</dbReference>
<protein>
    <submittedName>
        <fullName evidence="2">Xylose isomerase</fullName>
    </submittedName>
</protein>
<comment type="caution">
    <text evidence="2">The sequence shown here is derived from an EMBL/GenBank/DDBJ whole genome shotgun (WGS) entry which is preliminary data.</text>
</comment>
<feature type="domain" description="Xylose isomerase-like TIM barrel" evidence="1">
    <location>
        <begin position="65"/>
        <end position="237"/>
    </location>
</feature>
<name>A0A8J3Z555_9ACTN</name>
<dbReference type="RefSeq" id="WP_203992228.1">
    <property type="nucleotide sequence ID" value="NZ_BOPG01000017.1"/>
</dbReference>
<accession>A0A8J3Z555</accession>
<keyword evidence="3" id="KW-1185">Reference proteome</keyword>
<dbReference type="NCBIfam" id="NF035939">
    <property type="entry name" value="TIM_EboE"/>
    <property type="match status" value="1"/>
</dbReference>
<evidence type="ECO:0000313" key="3">
    <source>
        <dbReference type="Proteomes" id="UP000612585"/>
    </source>
</evidence>
<evidence type="ECO:0000259" key="1">
    <source>
        <dbReference type="Pfam" id="PF01261"/>
    </source>
</evidence>
<reference evidence="2" key="1">
    <citation type="submission" date="2021-01" db="EMBL/GenBank/DDBJ databases">
        <title>Whole genome shotgun sequence of Virgisporangium aurantiacum NBRC 16421.</title>
        <authorList>
            <person name="Komaki H."/>
            <person name="Tamura T."/>
        </authorList>
    </citation>
    <scope>NUCLEOTIDE SEQUENCE</scope>
    <source>
        <strain evidence="2">NBRC 16421</strain>
    </source>
</reference>
<organism evidence="2 3">
    <name type="scientific">Virgisporangium aurantiacum</name>
    <dbReference type="NCBI Taxonomy" id="175570"/>
    <lineage>
        <taxon>Bacteria</taxon>
        <taxon>Bacillati</taxon>
        <taxon>Actinomycetota</taxon>
        <taxon>Actinomycetes</taxon>
        <taxon>Micromonosporales</taxon>
        <taxon>Micromonosporaceae</taxon>
        <taxon>Virgisporangium</taxon>
    </lineage>
</organism>
<dbReference type="Pfam" id="PF01261">
    <property type="entry name" value="AP_endonuc_2"/>
    <property type="match status" value="1"/>
</dbReference>